<keyword evidence="2" id="KW-1185">Reference proteome</keyword>
<protein>
    <submittedName>
        <fullName evidence="1">Uncharacterized protein</fullName>
    </submittedName>
</protein>
<sequence length="285" mass="32606">MLKPVFLRPASWRARLLLGGLLVVLVFGACSTSDFTAENASKYAPLVLRYRVRKTTNLFIFTSYDTLGFEVRYRGKLLAPRNLCSPDSVEPGAEDIQPLRHYQARWLLRFRCFPYGGSAQAVYLLQLTPAGTRFHLVGTEGKVDHTATFHLLADDRAVWVPRTDTSGTLFDLELLRSFSMVFPALPDSIRSVYGGPVEAYFLAPDRRTLARLFSPDTTTRIIIQDSMRQRTDAPSPALYLDEYNAATHQLQRRRLPGRMLSADNPFRNTRWQPDSLRRWHLQIIR</sequence>
<evidence type="ECO:0000313" key="1">
    <source>
        <dbReference type="EMBL" id="RSK48497.1"/>
    </source>
</evidence>
<name>A0A428KPW6_9BACT</name>
<dbReference type="RefSeq" id="WP_125420275.1">
    <property type="nucleotide sequence ID" value="NZ_RWIT01000005.1"/>
</dbReference>
<dbReference type="Proteomes" id="UP000273500">
    <property type="component" value="Unassembled WGS sequence"/>
</dbReference>
<accession>A0A428KPW6</accession>
<dbReference type="EMBL" id="RWIT01000005">
    <property type="protein sequence ID" value="RSK48497.1"/>
    <property type="molecule type" value="Genomic_DNA"/>
</dbReference>
<proteinExistence type="predicted"/>
<reference evidence="1 2" key="1">
    <citation type="submission" date="2018-12" db="EMBL/GenBank/DDBJ databases">
        <authorList>
            <person name="Feng G."/>
            <person name="Zhu H."/>
        </authorList>
    </citation>
    <scope>NUCLEOTIDE SEQUENCE [LARGE SCALE GENOMIC DNA]</scope>
    <source>
        <strain evidence="1 2">KCTC 12533</strain>
    </source>
</reference>
<dbReference type="PROSITE" id="PS51257">
    <property type="entry name" value="PROKAR_LIPOPROTEIN"/>
    <property type="match status" value="1"/>
</dbReference>
<comment type="caution">
    <text evidence="1">The sequence shown here is derived from an EMBL/GenBank/DDBJ whole genome shotgun (WGS) entry which is preliminary data.</text>
</comment>
<dbReference type="AlphaFoldDB" id="A0A428KPW6"/>
<dbReference type="OrthoDB" id="9824862at2"/>
<gene>
    <name evidence="1" type="ORF">EI291_12330</name>
</gene>
<organism evidence="1 2">
    <name type="scientific">Hymenobacter rigui</name>
    <dbReference type="NCBI Taxonomy" id="334424"/>
    <lineage>
        <taxon>Bacteria</taxon>
        <taxon>Pseudomonadati</taxon>
        <taxon>Bacteroidota</taxon>
        <taxon>Cytophagia</taxon>
        <taxon>Cytophagales</taxon>
        <taxon>Hymenobacteraceae</taxon>
        <taxon>Hymenobacter</taxon>
    </lineage>
</organism>
<evidence type="ECO:0000313" key="2">
    <source>
        <dbReference type="Proteomes" id="UP000273500"/>
    </source>
</evidence>